<dbReference type="GO" id="GO:0003958">
    <property type="term" value="F:NADPH-hemoprotein reductase activity"/>
    <property type="evidence" value="ECO:0000318"/>
    <property type="project" value="GO_Central"/>
</dbReference>
<dbReference type="Pfam" id="PF00667">
    <property type="entry name" value="FAD_binding_1"/>
    <property type="match status" value="1"/>
</dbReference>
<dbReference type="PaxDb" id="35128-Thaps260841"/>
<dbReference type="EMBL" id="CM000638">
    <property type="protein sequence ID" value="EED96312.1"/>
    <property type="molecule type" value="Genomic_DNA"/>
</dbReference>
<dbReference type="SUPFAM" id="SSF63380">
    <property type="entry name" value="Riboflavin synthase domain-like"/>
    <property type="match status" value="1"/>
</dbReference>
<dbReference type="Gene3D" id="1.20.990.10">
    <property type="entry name" value="NADPH-cytochrome p450 Reductase, Chain A, domain 3"/>
    <property type="match status" value="1"/>
</dbReference>
<dbReference type="SUPFAM" id="SSF52343">
    <property type="entry name" value="Ferredoxin reductase-like, C-terminal NADP-linked domain"/>
    <property type="match status" value="1"/>
</dbReference>
<reference evidence="11 12" key="1">
    <citation type="journal article" date="2004" name="Science">
        <title>The genome of the diatom Thalassiosira pseudonana: ecology, evolution, and metabolism.</title>
        <authorList>
            <person name="Armbrust E.V."/>
            <person name="Berges J.A."/>
            <person name="Bowler C."/>
            <person name="Green B.R."/>
            <person name="Martinez D."/>
            <person name="Putnam N.H."/>
            <person name="Zhou S."/>
            <person name="Allen A.E."/>
            <person name="Apt K.E."/>
            <person name="Bechner M."/>
            <person name="Brzezinski M.A."/>
            <person name="Chaal B.K."/>
            <person name="Chiovitti A."/>
            <person name="Davis A.K."/>
            <person name="Demarest M.S."/>
            <person name="Detter J.C."/>
            <person name="Glavina T."/>
            <person name="Goodstein D."/>
            <person name="Hadi M.Z."/>
            <person name="Hellsten U."/>
            <person name="Hildebrand M."/>
            <person name="Jenkins B.D."/>
            <person name="Jurka J."/>
            <person name="Kapitonov V.V."/>
            <person name="Kroger N."/>
            <person name="Lau W.W."/>
            <person name="Lane T.W."/>
            <person name="Larimer F.W."/>
            <person name="Lippmeier J.C."/>
            <person name="Lucas S."/>
            <person name="Medina M."/>
            <person name="Montsant A."/>
            <person name="Obornik M."/>
            <person name="Parker M.S."/>
            <person name="Palenik B."/>
            <person name="Pazour G.J."/>
            <person name="Richardson P.M."/>
            <person name="Rynearson T.A."/>
            <person name="Saito M.A."/>
            <person name="Schwartz D.C."/>
            <person name="Thamatrakoln K."/>
            <person name="Valentin K."/>
            <person name="Vardi A."/>
            <person name="Wilkerson F.P."/>
            <person name="Rokhsar D.S."/>
        </authorList>
    </citation>
    <scope>NUCLEOTIDE SEQUENCE [LARGE SCALE GENOMIC DNA]</scope>
    <source>
        <strain evidence="11 12">CCMP1335</strain>
    </source>
</reference>
<dbReference type="PRINTS" id="PR00369">
    <property type="entry name" value="FLAVODOXIN"/>
</dbReference>
<dbReference type="GO" id="GO:0050660">
    <property type="term" value="F:flavin adenine dinucleotide binding"/>
    <property type="evidence" value="ECO:0000318"/>
    <property type="project" value="GO_Central"/>
</dbReference>
<dbReference type="InterPro" id="IPR001433">
    <property type="entry name" value="OxRdtase_FAD/NAD-bd"/>
</dbReference>
<evidence type="ECO:0000256" key="3">
    <source>
        <dbReference type="ARBA" id="ARBA00022630"/>
    </source>
</evidence>
<organism evidence="11 12">
    <name type="scientific">Thalassiosira pseudonana</name>
    <name type="common">Marine diatom</name>
    <name type="synonym">Cyclotella nana</name>
    <dbReference type="NCBI Taxonomy" id="35128"/>
    <lineage>
        <taxon>Eukaryota</taxon>
        <taxon>Sar</taxon>
        <taxon>Stramenopiles</taxon>
        <taxon>Ochrophyta</taxon>
        <taxon>Bacillariophyta</taxon>
        <taxon>Coscinodiscophyceae</taxon>
        <taxon>Thalassiosirophycidae</taxon>
        <taxon>Thalassiosirales</taxon>
        <taxon>Thalassiosiraceae</taxon>
        <taxon>Thalassiosira</taxon>
    </lineage>
</organism>
<evidence type="ECO:0000256" key="2">
    <source>
        <dbReference type="ARBA" id="ARBA00001974"/>
    </source>
</evidence>
<dbReference type="PROSITE" id="PS50902">
    <property type="entry name" value="FLAVODOXIN_LIKE"/>
    <property type="match status" value="1"/>
</dbReference>
<dbReference type="OMA" id="NSWANAN"/>
<evidence type="ECO:0000259" key="9">
    <source>
        <dbReference type="PROSITE" id="PS50902"/>
    </source>
</evidence>
<dbReference type="HOGENOM" id="CLU_001570_17_7_1"/>
<feature type="non-terminal residue" evidence="11">
    <location>
        <position position="528"/>
    </location>
</feature>
<dbReference type="KEGG" id="tps:THAPSDRAFT_260841"/>
<dbReference type="GO" id="GO:0010181">
    <property type="term" value="F:FMN binding"/>
    <property type="evidence" value="ECO:0000318"/>
    <property type="project" value="GO_Central"/>
</dbReference>
<comment type="cofactor">
    <cofactor evidence="1">
        <name>FMN</name>
        <dbReference type="ChEBI" id="CHEBI:58210"/>
    </cofactor>
</comment>
<dbReference type="Gene3D" id="2.40.30.10">
    <property type="entry name" value="Translation factors"/>
    <property type="match status" value="1"/>
</dbReference>
<dbReference type="Pfam" id="PF00175">
    <property type="entry name" value="NAD_binding_1"/>
    <property type="match status" value="1"/>
</dbReference>
<accession>B8BQ73</accession>
<evidence type="ECO:0000256" key="7">
    <source>
        <dbReference type="ARBA" id="ARBA00023002"/>
    </source>
</evidence>
<dbReference type="InterPro" id="IPR017938">
    <property type="entry name" value="Riboflavin_synthase-like_b-brl"/>
</dbReference>
<dbReference type="RefSeq" id="XP_002286671.1">
    <property type="nucleotide sequence ID" value="XM_002286635.1"/>
</dbReference>
<dbReference type="Gene3D" id="3.40.50.360">
    <property type="match status" value="1"/>
</dbReference>
<evidence type="ECO:0000259" key="10">
    <source>
        <dbReference type="PROSITE" id="PS51384"/>
    </source>
</evidence>
<dbReference type="Gene3D" id="3.40.50.80">
    <property type="entry name" value="Nucleotide-binding domain of ferredoxin-NADP reductase (FNR) module"/>
    <property type="match status" value="1"/>
</dbReference>
<evidence type="ECO:0000313" key="11">
    <source>
        <dbReference type="EMBL" id="EED96312.1"/>
    </source>
</evidence>
<sequence length="528" mass="58737">VLFASETGTAQRLARDFADACTLSHGADSLADVDVNEINGATTIFFVATCGQGALPQNAKTFYKALCARADPFDEGTTFSVMALGDSSYYFYCKAAKDVESQMLKLGAKCILPMGLGDDSCEDGLEEGLHHWLDGIWPALELQPPEEVPSISPVKLLFSNRAILSDEEDRKAISHYYDSLGAKAVSISATKPLSEQGHNRDFISFTVDICNKMTYELGDALEIFPVNDSSRVSEFLHAYSSEWDERTVVNLHAFGIRGEVSVGCLFKNVLDLFGKPTMHFMQQLATFEVNDEKRQAMVDVNNLKKLSLEQGVTYADLLLRYKETAHPPLPALLDMVPTIKGRAYSITSSPSVSPDSVELCILIDTWWCNDVMRYGLTCDMLRKIHIGDSIQCRVKPGSMEPPTHQQPVVCVGIGSGLAPHMSFLRDRVNAAKLNIDVAPFSLYFGNRFAQSEYLYQEELEDIATNHSSWFKLHTAFSRDTAGRKVYVQDLVAVQEDAYQHLLRKPGMLYVCGNRNLPKPLRMSLKESF</sequence>
<dbReference type="InterPro" id="IPR001094">
    <property type="entry name" value="Flavdoxin-like"/>
</dbReference>
<protein>
    <recommendedName>
        <fullName evidence="8">NADPH--hemoprotein reductase</fullName>
        <ecNumber evidence="8">1.6.2.4</ecNumber>
    </recommendedName>
</protein>
<dbReference type="InterPro" id="IPR003097">
    <property type="entry name" value="CysJ-like_FAD-binding"/>
</dbReference>
<comment type="cofactor">
    <cofactor evidence="2">
        <name>FAD</name>
        <dbReference type="ChEBI" id="CHEBI:57692"/>
    </cofactor>
</comment>
<keyword evidence="7" id="KW-0560">Oxidoreductase</keyword>
<feature type="domain" description="Flavodoxin-like" evidence="9">
    <location>
        <begin position="1"/>
        <end position="137"/>
    </location>
</feature>
<evidence type="ECO:0000256" key="1">
    <source>
        <dbReference type="ARBA" id="ARBA00001917"/>
    </source>
</evidence>
<dbReference type="Proteomes" id="UP000001449">
    <property type="component" value="Chromosome 1"/>
</dbReference>
<keyword evidence="6" id="KW-0521">NADP</keyword>
<gene>
    <name evidence="11" type="ORF">THAPSDRAFT_260841</name>
</gene>
<dbReference type="InParanoid" id="B8BQ73"/>
<name>B8BQ73_THAPS</name>
<keyword evidence="3" id="KW-0285">Flavoprotein</keyword>
<evidence type="ECO:0000256" key="8">
    <source>
        <dbReference type="ARBA" id="ARBA00023797"/>
    </source>
</evidence>
<dbReference type="GO" id="GO:0005829">
    <property type="term" value="C:cytosol"/>
    <property type="evidence" value="ECO:0000318"/>
    <property type="project" value="GO_Central"/>
</dbReference>
<keyword evidence="4" id="KW-0288">FMN</keyword>
<dbReference type="InterPro" id="IPR017927">
    <property type="entry name" value="FAD-bd_FR_type"/>
</dbReference>
<evidence type="ECO:0000313" key="12">
    <source>
        <dbReference type="Proteomes" id="UP000001449"/>
    </source>
</evidence>
<dbReference type="InterPro" id="IPR001709">
    <property type="entry name" value="Flavoprot_Pyr_Nucl_cyt_Rdtase"/>
</dbReference>
<evidence type="ECO:0000256" key="4">
    <source>
        <dbReference type="ARBA" id="ARBA00022643"/>
    </source>
</evidence>
<dbReference type="InterPro" id="IPR039261">
    <property type="entry name" value="FNR_nucleotide-bd"/>
</dbReference>
<dbReference type="EC" id="1.6.2.4" evidence="8"/>
<feature type="non-terminal residue" evidence="11">
    <location>
        <position position="1"/>
    </location>
</feature>
<feature type="domain" description="FAD-binding FR-type" evidence="10">
    <location>
        <begin position="180"/>
        <end position="402"/>
    </location>
</feature>
<dbReference type="PANTHER" id="PTHR19384:SF17">
    <property type="entry name" value="NADPH--CYTOCHROME P450 REDUCTASE"/>
    <property type="match status" value="1"/>
</dbReference>
<dbReference type="PRINTS" id="PR00371">
    <property type="entry name" value="FPNCR"/>
</dbReference>
<reference evidence="11 12" key="2">
    <citation type="journal article" date="2008" name="Nature">
        <title>The Phaeodactylum genome reveals the evolutionary history of diatom genomes.</title>
        <authorList>
            <person name="Bowler C."/>
            <person name="Allen A.E."/>
            <person name="Badger J.H."/>
            <person name="Grimwood J."/>
            <person name="Jabbari K."/>
            <person name="Kuo A."/>
            <person name="Maheswari U."/>
            <person name="Martens C."/>
            <person name="Maumus F."/>
            <person name="Otillar R.P."/>
            <person name="Rayko E."/>
            <person name="Salamov A."/>
            <person name="Vandepoele K."/>
            <person name="Beszteri B."/>
            <person name="Gruber A."/>
            <person name="Heijde M."/>
            <person name="Katinka M."/>
            <person name="Mock T."/>
            <person name="Valentin K."/>
            <person name="Verret F."/>
            <person name="Berges J.A."/>
            <person name="Brownlee C."/>
            <person name="Cadoret J.P."/>
            <person name="Chiovitti A."/>
            <person name="Choi C.J."/>
            <person name="Coesel S."/>
            <person name="De Martino A."/>
            <person name="Detter J.C."/>
            <person name="Durkin C."/>
            <person name="Falciatore A."/>
            <person name="Fournet J."/>
            <person name="Haruta M."/>
            <person name="Huysman M.J."/>
            <person name="Jenkins B.D."/>
            <person name="Jiroutova K."/>
            <person name="Jorgensen R.E."/>
            <person name="Joubert Y."/>
            <person name="Kaplan A."/>
            <person name="Kroger N."/>
            <person name="Kroth P.G."/>
            <person name="La Roche J."/>
            <person name="Lindquist E."/>
            <person name="Lommer M."/>
            <person name="Martin-Jezequel V."/>
            <person name="Lopez P.J."/>
            <person name="Lucas S."/>
            <person name="Mangogna M."/>
            <person name="McGinnis K."/>
            <person name="Medlin L.K."/>
            <person name="Montsant A."/>
            <person name="Oudot-Le Secq M.P."/>
            <person name="Napoli C."/>
            <person name="Obornik M."/>
            <person name="Parker M.S."/>
            <person name="Petit J.L."/>
            <person name="Porcel B.M."/>
            <person name="Poulsen N."/>
            <person name="Robison M."/>
            <person name="Rychlewski L."/>
            <person name="Rynearson T.A."/>
            <person name="Schmutz J."/>
            <person name="Shapiro H."/>
            <person name="Siaut M."/>
            <person name="Stanley M."/>
            <person name="Sussman M.R."/>
            <person name="Taylor A.R."/>
            <person name="Vardi A."/>
            <person name="von Dassow P."/>
            <person name="Vyverman W."/>
            <person name="Willis A."/>
            <person name="Wyrwicz L.S."/>
            <person name="Rokhsar D.S."/>
            <person name="Weissenbach J."/>
            <person name="Armbrust E.V."/>
            <person name="Green B.R."/>
            <person name="Van de Peer Y."/>
            <person name="Grigoriev I.V."/>
        </authorList>
    </citation>
    <scope>NUCLEOTIDE SEQUENCE [LARGE SCALE GENOMIC DNA]</scope>
    <source>
        <strain evidence="11 12">CCMP1335</strain>
    </source>
</reference>
<dbReference type="STRING" id="35128.B8BQ73"/>
<dbReference type="Pfam" id="PF00258">
    <property type="entry name" value="Flavodoxin_1"/>
    <property type="match status" value="1"/>
</dbReference>
<dbReference type="SUPFAM" id="SSF52218">
    <property type="entry name" value="Flavoproteins"/>
    <property type="match status" value="1"/>
</dbReference>
<dbReference type="PROSITE" id="PS51384">
    <property type="entry name" value="FAD_FR"/>
    <property type="match status" value="1"/>
</dbReference>
<dbReference type="AlphaFoldDB" id="B8BQ73"/>
<dbReference type="eggNOG" id="KOG1158">
    <property type="taxonomic scope" value="Eukaryota"/>
</dbReference>
<evidence type="ECO:0000256" key="5">
    <source>
        <dbReference type="ARBA" id="ARBA00022827"/>
    </source>
</evidence>
<dbReference type="InterPro" id="IPR029039">
    <property type="entry name" value="Flavoprotein-like_sf"/>
</dbReference>
<dbReference type="GeneID" id="7445665"/>
<keyword evidence="12" id="KW-1185">Reference proteome</keyword>
<dbReference type="InterPro" id="IPR023173">
    <property type="entry name" value="NADPH_Cyt_P450_Rdtase_alpha"/>
</dbReference>
<proteinExistence type="predicted"/>
<dbReference type="InterPro" id="IPR008254">
    <property type="entry name" value="Flavodoxin/NO_synth"/>
</dbReference>
<dbReference type="PANTHER" id="PTHR19384">
    <property type="entry name" value="NITRIC OXIDE SYNTHASE-RELATED"/>
    <property type="match status" value="1"/>
</dbReference>
<keyword evidence="5" id="KW-0274">FAD</keyword>
<evidence type="ECO:0000256" key="6">
    <source>
        <dbReference type="ARBA" id="ARBA00022857"/>
    </source>
</evidence>